<dbReference type="GO" id="GO:0016829">
    <property type="term" value="F:lyase activity"/>
    <property type="evidence" value="ECO:0007669"/>
    <property type="project" value="UniProtKB-KW"/>
</dbReference>
<evidence type="ECO:0000313" key="10">
    <source>
        <dbReference type="Proteomes" id="UP000257451"/>
    </source>
</evidence>
<dbReference type="GO" id="GO:0006631">
    <property type="term" value="P:fatty acid metabolic process"/>
    <property type="evidence" value="ECO:0007669"/>
    <property type="project" value="UniProtKB-KW"/>
</dbReference>
<dbReference type="EMBL" id="PEDF01000201">
    <property type="protein sequence ID" value="RFZ33155.1"/>
    <property type="molecule type" value="Genomic_DNA"/>
</dbReference>
<dbReference type="Gene3D" id="3.10.129.30">
    <property type="entry name" value="Rv0098, thioesterase-like hot dog domain"/>
    <property type="match status" value="1"/>
</dbReference>
<protein>
    <recommendedName>
        <fullName evidence="6">(2E)-enoyl-[ACP] glycyltransferase</fullName>
        <ecNumber evidence="5">4.3.2.11</ecNumber>
    </recommendedName>
    <alternativeName>
        <fullName evidence="7">(2E)-unsaturated fatty acyl-[ACP] glycyltransferase</fullName>
    </alternativeName>
</protein>
<dbReference type="AlphaFoldDB" id="A0A2Z5Y847"/>
<dbReference type="Proteomes" id="UP000257451">
    <property type="component" value="Unassembled WGS sequence"/>
</dbReference>
<dbReference type="GeneID" id="34339725"/>
<dbReference type="InterPro" id="IPR022598">
    <property type="entry name" value="FcoT_ThioEstase"/>
</dbReference>
<accession>A0A2Z5Y847</accession>
<dbReference type="RefSeq" id="WP_012392253.1">
    <property type="nucleotide sequence ID" value="NZ_BQLA01000164.1"/>
</dbReference>
<evidence type="ECO:0000256" key="4">
    <source>
        <dbReference type="ARBA" id="ARBA00035117"/>
    </source>
</evidence>
<comment type="caution">
    <text evidence="9">The sequence shown here is derived from an EMBL/GenBank/DDBJ whole genome shotgun (WGS) entry which is preliminary data.</text>
</comment>
<reference evidence="9 10" key="1">
    <citation type="journal article" date="2018" name="Sci. Rep.">
        <title>Extensive genomic diversity among Mycobacterium marinum strains revealed by whole genome sequencing.</title>
        <authorList>
            <person name="Das S."/>
            <person name="Pettersson B.M."/>
            <person name="Behra P.R."/>
            <person name="Mallick A."/>
            <person name="Cheramie M."/>
            <person name="Ramesh M."/>
            <person name="Shirreff L."/>
            <person name="DuCote T."/>
            <person name="Dasgupta S."/>
            <person name="Ennis D.G."/>
            <person name="Kirsebom L.A."/>
        </authorList>
    </citation>
    <scope>NUCLEOTIDE SEQUENCE [LARGE SCALE GENOMIC DNA]</scope>
    <source>
        <strain evidence="9 10">Davis1</strain>
    </source>
</reference>
<evidence type="ECO:0000256" key="7">
    <source>
        <dbReference type="ARBA" id="ARBA00035448"/>
    </source>
</evidence>
<keyword evidence="2" id="KW-0443">Lipid metabolism</keyword>
<keyword evidence="1" id="KW-0276">Fatty acid metabolism</keyword>
<evidence type="ECO:0000256" key="8">
    <source>
        <dbReference type="ARBA" id="ARBA00048742"/>
    </source>
</evidence>
<comment type="similarity">
    <text evidence="4">Belongs to the FcoT family.</text>
</comment>
<sequence>MSTTDLTSPAHAAVESAGTTAIAEDLLARVLEPYSYKGCRYLLDARYHADDDSVLAYGNFTISESAYIRSTGHFNAVELILCFNQLAYSAFAPAVANEEIPQLRGWSLEDYFQHQLASMFIRNSSSRFNRPINPAKFSARLQCRNLQVVQRTWRYLLVPCAIEFWDEDGGAASGEVELAALNIP</sequence>
<keyword evidence="3" id="KW-0456">Lyase</keyword>
<evidence type="ECO:0000256" key="2">
    <source>
        <dbReference type="ARBA" id="ARBA00023098"/>
    </source>
</evidence>
<organism evidence="9 10">
    <name type="scientific">Mycobacterium marinum</name>
    <dbReference type="NCBI Taxonomy" id="1781"/>
    <lineage>
        <taxon>Bacteria</taxon>
        <taxon>Bacillati</taxon>
        <taxon>Actinomycetota</taxon>
        <taxon>Actinomycetes</taxon>
        <taxon>Mycobacteriales</taxon>
        <taxon>Mycobacteriaceae</taxon>
        <taxon>Mycobacterium</taxon>
        <taxon>Mycobacterium ulcerans group</taxon>
    </lineage>
</organism>
<dbReference type="EC" id="4.3.2.11" evidence="5"/>
<dbReference type="InterPro" id="IPR043064">
    <property type="entry name" value="FcoT_ThioEstase_Rv0098-like_sf"/>
</dbReference>
<dbReference type="Pfam" id="PF10862">
    <property type="entry name" value="FcoT"/>
    <property type="match status" value="1"/>
</dbReference>
<evidence type="ECO:0000256" key="5">
    <source>
        <dbReference type="ARBA" id="ARBA00035127"/>
    </source>
</evidence>
<evidence type="ECO:0000256" key="1">
    <source>
        <dbReference type="ARBA" id="ARBA00022832"/>
    </source>
</evidence>
<name>A0A2Z5Y847_MYCMR</name>
<proteinExistence type="inferred from homology"/>
<evidence type="ECO:0000256" key="6">
    <source>
        <dbReference type="ARBA" id="ARBA00035169"/>
    </source>
</evidence>
<dbReference type="OMA" id="SCYIDDT"/>
<dbReference type="SMR" id="A0A2Z5Y847"/>
<evidence type="ECO:0000313" key="9">
    <source>
        <dbReference type="EMBL" id="RFZ33155.1"/>
    </source>
</evidence>
<comment type="catalytic activity">
    <reaction evidence="8">
        <text>a (3R)-3-[(carboxymethyl)amino]fatty acid + holo-[ACP] + H(+) = a (2E)-enoyl-[ACP] + glycine + H2O</text>
        <dbReference type="Rhea" id="RHEA:74923"/>
        <dbReference type="Rhea" id="RHEA-COMP:9685"/>
        <dbReference type="Rhea" id="RHEA-COMP:9925"/>
        <dbReference type="ChEBI" id="CHEBI:15377"/>
        <dbReference type="ChEBI" id="CHEBI:15378"/>
        <dbReference type="ChEBI" id="CHEBI:57305"/>
        <dbReference type="ChEBI" id="CHEBI:64479"/>
        <dbReference type="ChEBI" id="CHEBI:78784"/>
        <dbReference type="ChEBI" id="CHEBI:193080"/>
        <dbReference type="EC" id="4.3.2.11"/>
    </reaction>
    <physiologicalReaction direction="right-to-left" evidence="8">
        <dbReference type="Rhea" id="RHEA:74925"/>
    </physiologicalReaction>
</comment>
<gene>
    <name evidence="9" type="ORF">DAVIS_04987</name>
</gene>
<evidence type="ECO:0000256" key="3">
    <source>
        <dbReference type="ARBA" id="ARBA00023239"/>
    </source>
</evidence>